<dbReference type="PANTHER" id="PTHR47970:SF12">
    <property type="entry name" value="KINESIN FAMILY MEMBER 11"/>
    <property type="match status" value="1"/>
</dbReference>
<evidence type="ECO:0000256" key="4">
    <source>
        <dbReference type="ARBA" id="ARBA00023212"/>
    </source>
</evidence>
<evidence type="ECO:0000256" key="1">
    <source>
        <dbReference type="ARBA" id="ARBA00004245"/>
    </source>
</evidence>
<comment type="similarity">
    <text evidence="5">Belongs to the TRAFAC class myosin-kinesin ATPase superfamily. Kinesin family.</text>
</comment>
<dbReference type="Gene3D" id="3.40.850.10">
    <property type="entry name" value="Kinesin motor domain"/>
    <property type="match status" value="1"/>
</dbReference>
<feature type="region of interest" description="Disordered" evidence="7">
    <location>
        <begin position="90"/>
        <end position="180"/>
    </location>
</feature>
<dbReference type="InterPro" id="IPR036961">
    <property type="entry name" value="Kinesin_motor_dom_sf"/>
</dbReference>
<evidence type="ECO:0000256" key="3">
    <source>
        <dbReference type="ARBA" id="ARBA00023175"/>
    </source>
</evidence>
<dbReference type="SUPFAM" id="SSF52540">
    <property type="entry name" value="P-loop containing nucleoside triphosphate hydrolases"/>
    <property type="match status" value="1"/>
</dbReference>
<dbReference type="InterPro" id="IPR047149">
    <property type="entry name" value="KIF11-like"/>
</dbReference>
<keyword evidence="2" id="KW-0963">Cytoplasm</keyword>
<dbReference type="Proteomes" id="UP000269721">
    <property type="component" value="Unassembled WGS sequence"/>
</dbReference>
<keyword evidence="6" id="KW-0175">Coiled coil</keyword>
<evidence type="ECO:0000256" key="6">
    <source>
        <dbReference type="SAM" id="Coils"/>
    </source>
</evidence>
<evidence type="ECO:0000259" key="8">
    <source>
        <dbReference type="PROSITE" id="PS50067"/>
    </source>
</evidence>
<keyword evidence="4" id="KW-0206">Cytoskeleton</keyword>
<dbReference type="GO" id="GO:0008574">
    <property type="term" value="F:plus-end-directed microtubule motor activity"/>
    <property type="evidence" value="ECO:0007669"/>
    <property type="project" value="TreeGrafter"/>
</dbReference>
<dbReference type="GO" id="GO:0005876">
    <property type="term" value="C:spindle microtubule"/>
    <property type="evidence" value="ECO:0007669"/>
    <property type="project" value="TreeGrafter"/>
</dbReference>
<dbReference type="EMBL" id="ML001720">
    <property type="protein sequence ID" value="RKO83062.1"/>
    <property type="molecule type" value="Genomic_DNA"/>
</dbReference>
<dbReference type="PANTHER" id="PTHR47970">
    <property type="entry name" value="KINESIN-LIKE PROTEIN KIF11"/>
    <property type="match status" value="1"/>
</dbReference>
<feature type="domain" description="Kinesin motor" evidence="8">
    <location>
        <begin position="1"/>
        <end position="24"/>
    </location>
</feature>
<feature type="region of interest" description="Disordered" evidence="7">
    <location>
        <begin position="481"/>
        <end position="560"/>
    </location>
</feature>
<dbReference type="AlphaFoldDB" id="A0A4P9VVB5"/>
<sequence length="560" mass="61984">MSPAIYNYDETLSTLRYANRAKSIKNKPKVNEDPKDAMLREYQEEIQRLKEVLMARQAGGGGTGAEREVITRIVKKQVMKKVVRKVPRRRVERREVEGGEESAEEEEVVVVEEEEEEEEEDEEEERGGEERGGGDADGASGVEPDAVGAGEASASGSTSRARTASISGGGGGGRRPSVNALSQVPPETLALLQAQVESEKRALLASKDMVVEEKQRIAEELNRRAQELEAERRVRDELATKLAALEGKLLVGGVEIEHRVHLQERELEEREAQLEEQLRKERELQSQLESRQEAQLQMEESYASLQEEVDVKSRKLKKLWAKLQAAKAEISDLHDEFRSEREDLADTIRELTRECGLKMAIIDNFIPHDERAKIERRAVYDEERDDWRLAALTSINLDKRVRRPIAAAGARRPISQYGKTVLGMGEAGVRYRGENILTLKLDLPERTTFQSSPTKSLRAPSALDYVFAGDEGDEIMVSDMDLPATRGGTSSDTTLDDPRGDPPTSAPSSRRPPPSDQGQRAPSAKKKSTRSAGAAAGDAASSGGEYPASRSSMKPKGRYA</sequence>
<evidence type="ECO:0000313" key="10">
    <source>
        <dbReference type="Proteomes" id="UP000269721"/>
    </source>
</evidence>
<dbReference type="GO" id="GO:0072686">
    <property type="term" value="C:mitotic spindle"/>
    <property type="evidence" value="ECO:0007669"/>
    <property type="project" value="TreeGrafter"/>
</dbReference>
<keyword evidence="10" id="KW-1185">Reference proteome</keyword>
<dbReference type="GO" id="GO:0005524">
    <property type="term" value="F:ATP binding"/>
    <property type="evidence" value="ECO:0007669"/>
    <property type="project" value="InterPro"/>
</dbReference>
<dbReference type="InterPro" id="IPR027417">
    <property type="entry name" value="P-loop_NTPase"/>
</dbReference>
<accession>A0A4P9VVB5</accession>
<dbReference type="InterPro" id="IPR001752">
    <property type="entry name" value="Kinesin_motor_dom"/>
</dbReference>
<feature type="coiled-coil region" evidence="6">
    <location>
        <begin position="323"/>
        <end position="354"/>
    </location>
</feature>
<evidence type="ECO:0000256" key="7">
    <source>
        <dbReference type="SAM" id="MobiDB-lite"/>
    </source>
</evidence>
<dbReference type="PROSITE" id="PS50067">
    <property type="entry name" value="KINESIN_MOTOR_2"/>
    <property type="match status" value="1"/>
</dbReference>
<feature type="compositionally biased region" description="Low complexity" evidence="7">
    <location>
        <begin position="137"/>
        <end position="166"/>
    </location>
</feature>
<protein>
    <recommendedName>
        <fullName evidence="8">Kinesin motor domain-containing protein</fullName>
    </recommendedName>
</protein>
<proteinExistence type="inferred from homology"/>
<dbReference type="GO" id="GO:0007018">
    <property type="term" value="P:microtubule-based movement"/>
    <property type="evidence" value="ECO:0007669"/>
    <property type="project" value="InterPro"/>
</dbReference>
<dbReference type="GO" id="GO:0051231">
    <property type="term" value="P:spindle elongation"/>
    <property type="evidence" value="ECO:0007669"/>
    <property type="project" value="TreeGrafter"/>
</dbReference>
<evidence type="ECO:0000256" key="2">
    <source>
        <dbReference type="ARBA" id="ARBA00022490"/>
    </source>
</evidence>
<comment type="caution">
    <text evidence="5">Lacks conserved residue(s) required for the propagation of feature annotation.</text>
</comment>
<evidence type="ECO:0000256" key="5">
    <source>
        <dbReference type="PROSITE-ProRule" id="PRU00283"/>
    </source>
</evidence>
<dbReference type="GO" id="GO:0008017">
    <property type="term" value="F:microtubule binding"/>
    <property type="evidence" value="ECO:0007669"/>
    <property type="project" value="InterPro"/>
</dbReference>
<gene>
    <name evidence="9" type="ORF">BDK51DRAFT_37414</name>
</gene>
<feature type="compositionally biased region" description="Acidic residues" evidence="7">
    <location>
        <begin position="98"/>
        <end position="127"/>
    </location>
</feature>
<reference evidence="10" key="1">
    <citation type="journal article" date="2018" name="Nat. Microbiol.">
        <title>Leveraging single-cell genomics to expand the fungal tree of life.</title>
        <authorList>
            <person name="Ahrendt S.R."/>
            <person name="Quandt C.A."/>
            <person name="Ciobanu D."/>
            <person name="Clum A."/>
            <person name="Salamov A."/>
            <person name="Andreopoulos B."/>
            <person name="Cheng J.F."/>
            <person name="Woyke T."/>
            <person name="Pelin A."/>
            <person name="Henrissat B."/>
            <person name="Reynolds N.K."/>
            <person name="Benny G.L."/>
            <person name="Smith M.E."/>
            <person name="James T.Y."/>
            <person name="Grigoriev I.V."/>
        </authorList>
    </citation>
    <scope>NUCLEOTIDE SEQUENCE [LARGE SCALE GENOMIC DNA]</scope>
</reference>
<dbReference type="GO" id="GO:0090307">
    <property type="term" value="P:mitotic spindle assembly"/>
    <property type="evidence" value="ECO:0007669"/>
    <property type="project" value="TreeGrafter"/>
</dbReference>
<dbReference type="OrthoDB" id="3176171at2759"/>
<comment type="subcellular location">
    <subcellularLocation>
        <location evidence="1">Cytoplasm</location>
        <location evidence="1">Cytoskeleton</location>
    </subcellularLocation>
</comment>
<name>A0A4P9VVB5_9FUNG</name>
<feature type="coiled-coil region" evidence="6">
    <location>
        <begin position="211"/>
        <end position="294"/>
    </location>
</feature>
<feature type="compositionally biased region" description="Low complexity" evidence="7">
    <location>
        <begin position="531"/>
        <end position="544"/>
    </location>
</feature>
<keyword evidence="3" id="KW-0505">Motor protein</keyword>
<evidence type="ECO:0000313" key="9">
    <source>
        <dbReference type="EMBL" id="RKO83062.1"/>
    </source>
</evidence>
<organism evidence="9 10">
    <name type="scientific">Blyttiomyces helicus</name>
    <dbReference type="NCBI Taxonomy" id="388810"/>
    <lineage>
        <taxon>Eukaryota</taxon>
        <taxon>Fungi</taxon>
        <taxon>Fungi incertae sedis</taxon>
        <taxon>Chytridiomycota</taxon>
        <taxon>Chytridiomycota incertae sedis</taxon>
        <taxon>Chytridiomycetes</taxon>
        <taxon>Chytridiomycetes incertae sedis</taxon>
        <taxon>Blyttiomyces</taxon>
    </lineage>
</organism>